<evidence type="ECO:0000313" key="1">
    <source>
        <dbReference type="EMBL" id="PKV79543.1"/>
    </source>
</evidence>
<dbReference type="EMBL" id="PJMW01000002">
    <property type="protein sequence ID" value="PKV79543.1"/>
    <property type="molecule type" value="Genomic_DNA"/>
</dbReference>
<protein>
    <submittedName>
        <fullName evidence="1">Uncharacterized protein</fullName>
    </submittedName>
</protein>
<evidence type="ECO:0000313" key="2">
    <source>
        <dbReference type="Proteomes" id="UP000233766"/>
    </source>
</evidence>
<gene>
    <name evidence="1" type="ORF">ATK86_3939</name>
</gene>
<dbReference type="AlphaFoldDB" id="A0A2N3VD30"/>
<name>A0A2N3VD30_9NOCA</name>
<accession>A0A2N3VD30</accession>
<proteinExistence type="predicted"/>
<dbReference type="RefSeq" id="WP_062990328.1">
    <property type="nucleotide sequence ID" value="NZ_PJMW01000002.1"/>
</dbReference>
<sequence>MATPLTQTPADRCIAYRSLGWRVELDGYDQIILPAKTVHGIQVCSGLADLVLDTLRHSRVITPVVDNVATRTRTFLTTAPKVGDTRAISLFPPTSTVQAIRTAPGSPIPLPTPGDETRVWLDEPRPDSLADFELLISFTLDAARAALHAA</sequence>
<organism evidence="1 2">
    <name type="scientific">Nocardia fluminea</name>
    <dbReference type="NCBI Taxonomy" id="134984"/>
    <lineage>
        <taxon>Bacteria</taxon>
        <taxon>Bacillati</taxon>
        <taxon>Actinomycetota</taxon>
        <taxon>Actinomycetes</taxon>
        <taxon>Mycobacteriales</taxon>
        <taxon>Nocardiaceae</taxon>
        <taxon>Nocardia</taxon>
    </lineage>
</organism>
<dbReference type="Proteomes" id="UP000233766">
    <property type="component" value="Unassembled WGS sequence"/>
</dbReference>
<keyword evidence="2" id="KW-1185">Reference proteome</keyword>
<comment type="caution">
    <text evidence="1">The sequence shown here is derived from an EMBL/GenBank/DDBJ whole genome shotgun (WGS) entry which is preliminary data.</text>
</comment>
<dbReference type="OrthoDB" id="4570263at2"/>
<reference evidence="1 2" key="1">
    <citation type="submission" date="2017-12" db="EMBL/GenBank/DDBJ databases">
        <title>Sequencing the genomes of 1000 Actinobacteria strains.</title>
        <authorList>
            <person name="Klenk H.-P."/>
        </authorList>
    </citation>
    <scope>NUCLEOTIDE SEQUENCE [LARGE SCALE GENOMIC DNA]</scope>
    <source>
        <strain evidence="1 2">DSM 44489</strain>
    </source>
</reference>